<dbReference type="AlphaFoldDB" id="A0A420GB91"/>
<comment type="caution">
    <text evidence="3">The sequence shown here is derived from an EMBL/GenBank/DDBJ whole genome shotgun (WGS) entry which is preliminary data.</text>
</comment>
<reference evidence="4 6" key="1">
    <citation type="journal article" date="2015" name="Stand. Genomic Sci.">
        <title>Genomic Encyclopedia of Bacterial and Archaeal Type Strains, Phase III: the genomes of soil and plant-associated and newly described type strains.</title>
        <authorList>
            <person name="Whitman W.B."/>
            <person name="Woyke T."/>
            <person name="Klenk H.P."/>
            <person name="Zhou Y."/>
            <person name="Lilburn T.G."/>
            <person name="Beck B.J."/>
            <person name="De Vos P."/>
            <person name="Vandamme P."/>
            <person name="Eisen J.A."/>
            <person name="Garrity G."/>
            <person name="Hugenholtz P."/>
            <person name="Kyrpides N.C."/>
        </authorList>
    </citation>
    <scope>NUCLEOTIDE SEQUENCE [LARGE SCALE GENOMIC DNA]</scope>
    <source>
        <strain evidence="4 6">CGMCC 1.6855</strain>
    </source>
</reference>
<dbReference type="InterPro" id="IPR009677">
    <property type="entry name" value="DUF1266"/>
</dbReference>
<evidence type="ECO:0000256" key="1">
    <source>
        <dbReference type="SAM" id="Coils"/>
    </source>
</evidence>
<gene>
    <name evidence="3" type="ORF">BCY89_02895</name>
    <name evidence="4" type="ORF">IQ31_00653</name>
</gene>
<protein>
    <submittedName>
        <fullName evidence="4">Uncharacterized protein DUF1266</fullName>
    </submittedName>
</protein>
<dbReference type="Proteomes" id="UP000315908">
    <property type="component" value="Unassembled WGS sequence"/>
</dbReference>
<feature type="domain" description="DUF1266" evidence="2">
    <location>
        <begin position="150"/>
        <end position="245"/>
    </location>
</feature>
<evidence type="ECO:0000313" key="5">
    <source>
        <dbReference type="Proteomes" id="UP000286402"/>
    </source>
</evidence>
<keyword evidence="5" id="KW-1185">Reference proteome</keyword>
<evidence type="ECO:0000313" key="3">
    <source>
        <dbReference type="EMBL" id="RKF42441.1"/>
    </source>
</evidence>
<accession>A0A420GB91</accession>
<evidence type="ECO:0000313" key="4">
    <source>
        <dbReference type="EMBL" id="TWI25063.1"/>
    </source>
</evidence>
<reference evidence="4" key="3">
    <citation type="submission" date="2019-07" db="EMBL/GenBank/DDBJ databases">
        <authorList>
            <person name="Whitman W."/>
            <person name="Huntemann M."/>
            <person name="Clum A."/>
            <person name="Pillay M."/>
            <person name="Palaniappan K."/>
            <person name="Varghese N."/>
            <person name="Mikhailova N."/>
            <person name="Stamatis D."/>
            <person name="Reddy T."/>
            <person name="Daum C."/>
            <person name="Shapiro N."/>
            <person name="Ivanova N."/>
            <person name="Kyrpides N."/>
            <person name="Woyke T."/>
        </authorList>
    </citation>
    <scope>NUCLEOTIDE SEQUENCE</scope>
    <source>
        <strain evidence="4">CGMCC 1.6855</strain>
    </source>
</reference>
<dbReference type="OrthoDB" id="694244at2"/>
<proteinExistence type="predicted"/>
<sequence length="252" mass="28459">MFKFLRELLNAAKEGVHEAKDELTLKAEEKKREDSLAIDNNILLDIPYEEQFGNALGAAFRVIVFGDWFTVFGSTGDDGNYPIHLYQFGNYPKIDQYRSDFIKLLKRDFGITDTDSCLEMLSSYFTLLGIEKTGTALEEKNGKIDTAVWDISKVGVNAFVVAVASHITTSATDVGYLSKPVALDVLKKLSVYAKKHFSDWLLFSDHFMEGEDQVGLNSKIGKSYLKRYIGYLKEKKGSPWNNVAWWNGNHSV</sequence>
<organism evidence="3 5">
    <name type="scientific">Sphingobacterium siyangense</name>
    <dbReference type="NCBI Taxonomy" id="459529"/>
    <lineage>
        <taxon>Bacteria</taxon>
        <taxon>Pseudomonadati</taxon>
        <taxon>Bacteroidota</taxon>
        <taxon>Sphingobacteriia</taxon>
        <taxon>Sphingobacteriales</taxon>
        <taxon>Sphingobacteriaceae</taxon>
        <taxon>Sphingobacterium</taxon>
    </lineage>
</organism>
<dbReference type="Pfam" id="PF06889">
    <property type="entry name" value="DUF1266"/>
    <property type="match status" value="1"/>
</dbReference>
<keyword evidence="1" id="KW-0175">Coiled coil</keyword>
<evidence type="ECO:0000313" key="6">
    <source>
        <dbReference type="Proteomes" id="UP000315908"/>
    </source>
</evidence>
<dbReference type="Proteomes" id="UP000286402">
    <property type="component" value="Unassembled WGS sequence"/>
</dbReference>
<name>A0A420GB91_9SPHI</name>
<dbReference type="RefSeq" id="WP_088162069.1">
    <property type="nucleotide sequence ID" value="NZ_CP070350.1"/>
</dbReference>
<dbReference type="EMBL" id="VLKR01000002">
    <property type="protein sequence ID" value="TWI25063.1"/>
    <property type="molecule type" value="Genomic_DNA"/>
</dbReference>
<reference evidence="3 5" key="2">
    <citation type="submission" date="2016-07" db="EMBL/GenBank/DDBJ databases">
        <title>Genome analysis of Sphingobacterium siyangense T12B17.</title>
        <authorList>
            <person name="Xu D."/>
            <person name="Su Y."/>
            <person name="Zheng S."/>
        </authorList>
    </citation>
    <scope>NUCLEOTIDE SEQUENCE [LARGE SCALE GENOMIC DNA]</scope>
    <source>
        <strain evidence="3 5">T12B17</strain>
    </source>
</reference>
<evidence type="ECO:0000259" key="2">
    <source>
        <dbReference type="Pfam" id="PF06889"/>
    </source>
</evidence>
<feature type="coiled-coil region" evidence="1">
    <location>
        <begin position="2"/>
        <end position="33"/>
    </location>
</feature>
<dbReference type="EMBL" id="MCAQ01000001">
    <property type="protein sequence ID" value="RKF42441.1"/>
    <property type="molecule type" value="Genomic_DNA"/>
</dbReference>